<reference evidence="3 4" key="1">
    <citation type="submission" date="2021-08" db="EMBL/GenBank/DDBJ databases">
        <title>Draft Genome Sequence of Phanerochaete sordida strain YK-624.</title>
        <authorList>
            <person name="Mori T."/>
            <person name="Dohra H."/>
            <person name="Suzuki T."/>
            <person name="Kawagishi H."/>
            <person name="Hirai H."/>
        </authorList>
    </citation>
    <scope>NUCLEOTIDE SEQUENCE [LARGE SCALE GENOMIC DNA]</scope>
    <source>
        <strain evidence="3 4">YK-624</strain>
    </source>
</reference>
<dbReference type="Pfam" id="PF01828">
    <property type="entry name" value="Peptidase_A4"/>
    <property type="match status" value="1"/>
</dbReference>
<accession>A0A9P3GSQ4</accession>
<gene>
    <name evidence="3" type="ORF">PsYK624_150570</name>
</gene>
<evidence type="ECO:0000256" key="1">
    <source>
        <dbReference type="PIRSR" id="PIRSR600250-50"/>
    </source>
</evidence>
<dbReference type="AlphaFoldDB" id="A0A9P3GSQ4"/>
<dbReference type="CDD" id="cd13426">
    <property type="entry name" value="Peptidase_G1"/>
    <property type="match status" value="1"/>
</dbReference>
<protein>
    <submittedName>
        <fullName evidence="3">Peptidase A4 family-domain-containing protein</fullName>
    </submittedName>
</protein>
<sequence length="261" mass="27633">MRILPLLALTVLSAQSLALPSSRARFEARLARRAGDQQVPLVQAGNDTDPPDYNDIWAGALLNAPEGTYKSITATFTVPTPKHPAGGSGPHSAAVWVGIDGDSCYQGLLQTGVDSHIDSRGSVWHNAWYEWFPDLSADYAGFDVRAGDSITASVIVHSPRSGTASIMNHRTGRSAAQRLTSEHLLCGEDAEWIVEDFGRPSTPFADFGQVVFTGAQATTAGGVVGPDGARVLDILQKDRALTKSVINGSTVTVTYIEGSAV</sequence>
<dbReference type="GO" id="GO:0070007">
    <property type="term" value="F:glutamic-type endopeptidase activity"/>
    <property type="evidence" value="ECO:0007669"/>
    <property type="project" value="InterPro"/>
</dbReference>
<organism evidence="3 4">
    <name type="scientific">Phanerochaete sordida</name>
    <dbReference type="NCBI Taxonomy" id="48140"/>
    <lineage>
        <taxon>Eukaryota</taxon>
        <taxon>Fungi</taxon>
        <taxon>Dikarya</taxon>
        <taxon>Basidiomycota</taxon>
        <taxon>Agaricomycotina</taxon>
        <taxon>Agaricomycetes</taxon>
        <taxon>Polyporales</taxon>
        <taxon>Phanerochaetaceae</taxon>
        <taxon>Phanerochaete</taxon>
    </lineage>
</organism>
<proteinExistence type="predicted"/>
<keyword evidence="2" id="KW-0732">Signal</keyword>
<dbReference type="Proteomes" id="UP000703269">
    <property type="component" value="Unassembled WGS sequence"/>
</dbReference>
<dbReference type="InterPro" id="IPR038656">
    <property type="entry name" value="Peptidase_G1_sf"/>
</dbReference>
<evidence type="ECO:0000256" key="2">
    <source>
        <dbReference type="SAM" id="SignalP"/>
    </source>
</evidence>
<keyword evidence="4" id="KW-1185">Reference proteome</keyword>
<dbReference type="InterPro" id="IPR013320">
    <property type="entry name" value="ConA-like_dom_sf"/>
</dbReference>
<dbReference type="PANTHER" id="PTHR37536:SF1">
    <property type="entry name" value="ASPERGILLOPEPSIN, PUTAITVE (AFU_ORTHOLOGUE AFUA_7G01200)"/>
    <property type="match status" value="1"/>
</dbReference>
<dbReference type="GO" id="GO:0006508">
    <property type="term" value="P:proteolysis"/>
    <property type="evidence" value="ECO:0007669"/>
    <property type="project" value="InterPro"/>
</dbReference>
<evidence type="ECO:0000313" key="3">
    <source>
        <dbReference type="EMBL" id="GJE98820.1"/>
    </source>
</evidence>
<dbReference type="PANTHER" id="PTHR37536">
    <property type="entry name" value="PUTATIVE (AFU_ORTHOLOGUE AFUA_3G02970)-RELATED"/>
    <property type="match status" value="1"/>
</dbReference>
<evidence type="ECO:0000313" key="4">
    <source>
        <dbReference type="Proteomes" id="UP000703269"/>
    </source>
</evidence>
<feature type="active site" description="Proton acceptor" evidence="1">
    <location>
        <position position="195"/>
    </location>
</feature>
<comment type="caution">
    <text evidence="3">The sequence shown here is derived from an EMBL/GenBank/DDBJ whole genome shotgun (WGS) entry which is preliminary data.</text>
</comment>
<dbReference type="SUPFAM" id="SSF49899">
    <property type="entry name" value="Concanavalin A-like lectins/glucanases"/>
    <property type="match status" value="1"/>
</dbReference>
<dbReference type="OrthoDB" id="2862635at2759"/>
<name>A0A9P3GSQ4_9APHY</name>
<dbReference type="InterPro" id="IPR000250">
    <property type="entry name" value="Peptidase_G1"/>
</dbReference>
<dbReference type="Gene3D" id="2.60.120.700">
    <property type="entry name" value="Peptidase G1"/>
    <property type="match status" value="1"/>
</dbReference>
<feature type="chain" id="PRO_5040346805" evidence="2">
    <location>
        <begin position="19"/>
        <end position="261"/>
    </location>
</feature>
<dbReference type="EMBL" id="BPQB01000095">
    <property type="protein sequence ID" value="GJE98820.1"/>
    <property type="molecule type" value="Genomic_DNA"/>
</dbReference>
<feature type="signal peptide" evidence="2">
    <location>
        <begin position="1"/>
        <end position="18"/>
    </location>
</feature>
<dbReference type="PRINTS" id="PR00977">
    <property type="entry name" value="SCYTLDPTASE"/>
</dbReference>